<dbReference type="EMBL" id="KZ509516">
    <property type="protein sequence ID" value="PKU33991.1"/>
    <property type="molecule type" value="Genomic_DNA"/>
</dbReference>
<protein>
    <submittedName>
        <fullName evidence="2">Kelch-like protein 10</fullName>
    </submittedName>
</protein>
<keyword evidence="3" id="KW-1185">Reference proteome</keyword>
<sequence>MVKALEHLSYEERLGVPGLLNLENRRLRGTSSMQKSKPSHVEKTQAYVSPNYMTGDNIPASHSSEQGHGEQLLSPLRQVALAKSPLQPKSATPHGCEASSMPPKSVAYFTFIPKMMTRLMSSMLCKENDQTASEKDTCGMNILAEDRTLLGNLKDFKMISEFAHKNILCSCSEYFREVAHVFILHHLEEMTRVSVSLAPISELEHILEKDELSVKGEEAVFEAIVQRIAHNEQNRRQHAAVLLAQQGLYMWWVQRIWTLEDI</sequence>
<reference evidence="3" key="2">
    <citation type="submission" date="2017-12" db="EMBL/GenBank/DDBJ databases">
        <title>Genome sequence of the Bar-tailed Godwit (Limosa lapponica baueri).</title>
        <authorList>
            <person name="Lima N.C.B."/>
            <person name="Parody-Merino A.M."/>
            <person name="Battley P.F."/>
            <person name="Fidler A.E."/>
            <person name="Prosdocimi F."/>
        </authorList>
    </citation>
    <scope>NUCLEOTIDE SEQUENCE [LARGE SCALE GENOMIC DNA]</scope>
</reference>
<accession>A0A2I0TJK7</accession>
<organism evidence="2 3">
    <name type="scientific">Limosa lapponica baueri</name>
    <dbReference type="NCBI Taxonomy" id="1758121"/>
    <lineage>
        <taxon>Eukaryota</taxon>
        <taxon>Metazoa</taxon>
        <taxon>Chordata</taxon>
        <taxon>Craniata</taxon>
        <taxon>Vertebrata</taxon>
        <taxon>Euteleostomi</taxon>
        <taxon>Archelosauria</taxon>
        <taxon>Archosauria</taxon>
        <taxon>Dinosauria</taxon>
        <taxon>Saurischia</taxon>
        <taxon>Theropoda</taxon>
        <taxon>Coelurosauria</taxon>
        <taxon>Aves</taxon>
        <taxon>Neognathae</taxon>
        <taxon>Neoaves</taxon>
        <taxon>Charadriiformes</taxon>
        <taxon>Scolopacidae</taxon>
        <taxon>Limosa</taxon>
    </lineage>
</organism>
<gene>
    <name evidence="2" type="ORF">llap_15704</name>
</gene>
<evidence type="ECO:0000313" key="2">
    <source>
        <dbReference type="EMBL" id="PKU33991.1"/>
    </source>
</evidence>
<reference evidence="3" key="1">
    <citation type="submission" date="2017-11" db="EMBL/GenBank/DDBJ databases">
        <authorList>
            <person name="Lima N.C."/>
            <person name="Parody-Merino A.M."/>
            <person name="Battley P.F."/>
            <person name="Fidler A.E."/>
            <person name="Prosdocimi F."/>
        </authorList>
    </citation>
    <scope>NUCLEOTIDE SEQUENCE [LARGE SCALE GENOMIC DNA]</scope>
</reference>
<evidence type="ECO:0000313" key="3">
    <source>
        <dbReference type="Proteomes" id="UP000233556"/>
    </source>
</evidence>
<feature type="domain" description="BACK" evidence="1">
    <location>
        <begin position="175"/>
        <end position="245"/>
    </location>
</feature>
<dbReference type="InterPro" id="IPR011705">
    <property type="entry name" value="BACK"/>
</dbReference>
<proteinExistence type="predicted"/>
<dbReference type="Pfam" id="PF07707">
    <property type="entry name" value="BACK"/>
    <property type="match status" value="1"/>
</dbReference>
<dbReference type="AlphaFoldDB" id="A0A2I0TJK7"/>
<dbReference type="Gene3D" id="1.25.40.420">
    <property type="match status" value="1"/>
</dbReference>
<dbReference type="Proteomes" id="UP000233556">
    <property type="component" value="Unassembled WGS sequence"/>
</dbReference>
<evidence type="ECO:0000259" key="1">
    <source>
        <dbReference type="Pfam" id="PF07707"/>
    </source>
</evidence>
<name>A0A2I0TJK7_LIMLA</name>